<dbReference type="PANTHER" id="PTHR30146:SF147">
    <property type="entry name" value="HTH-TYPE TRANSCRIPTIONAL REGULATOR DEGA"/>
    <property type="match status" value="1"/>
</dbReference>
<comment type="caution">
    <text evidence="5">The sequence shown here is derived from an EMBL/GenBank/DDBJ whole genome shotgun (WGS) entry which is preliminary data.</text>
</comment>
<organism evidence="5 6">
    <name type="scientific">Luethyella okanaganae</name>
    <dbReference type="NCBI Taxonomy" id="69372"/>
    <lineage>
        <taxon>Bacteria</taxon>
        <taxon>Bacillati</taxon>
        <taxon>Actinomycetota</taxon>
        <taxon>Actinomycetes</taxon>
        <taxon>Micrococcales</taxon>
        <taxon>Microbacteriaceae</taxon>
        <taxon>Luethyella</taxon>
    </lineage>
</organism>
<name>A0ABW1VF35_9MICO</name>
<sequence>MSKVTIKTVAEHAGVSTATVSRALSGTGLVSPELRLAVTKAAEKLGYSGNTVARALRSSRTNAVGMVVPEIANPFMTDLVQEVEQSLHLHGIQLLLCNSRQDPSRERAALTSLIGRRVDGLIICPVDATSSFAGVEAAVQSLPVVQVDQRIEGLNADWVGVDDETAMRLIVEHLSSQGVTSAAFAGSKENDSSSKARLDAFLRHAGALGISVAKDNIFLDRYSVDCGRESMERLIRSGSLPNALVCAADIIAIGALQTCHAQKITVPDDLLITGFDDIEFANLCTPRLTTVRQPLKAIANHAVDILRSVHAEDDHAAVRLALAPTLVIRESSSARTHESAS</sequence>
<keyword evidence="3" id="KW-0804">Transcription</keyword>
<keyword evidence="1" id="KW-0805">Transcription regulation</keyword>
<dbReference type="SUPFAM" id="SSF47413">
    <property type="entry name" value="lambda repressor-like DNA-binding domains"/>
    <property type="match status" value="1"/>
</dbReference>
<dbReference type="SMART" id="SM00354">
    <property type="entry name" value="HTH_LACI"/>
    <property type="match status" value="1"/>
</dbReference>
<evidence type="ECO:0000256" key="2">
    <source>
        <dbReference type="ARBA" id="ARBA00023125"/>
    </source>
</evidence>
<accession>A0ABW1VF35</accession>
<gene>
    <name evidence="5" type="ORF">ACFQB0_10625</name>
</gene>
<dbReference type="CDD" id="cd06267">
    <property type="entry name" value="PBP1_LacI_sugar_binding-like"/>
    <property type="match status" value="1"/>
</dbReference>
<dbReference type="PANTHER" id="PTHR30146">
    <property type="entry name" value="LACI-RELATED TRANSCRIPTIONAL REPRESSOR"/>
    <property type="match status" value="1"/>
</dbReference>
<proteinExistence type="predicted"/>
<dbReference type="PROSITE" id="PS50932">
    <property type="entry name" value="HTH_LACI_2"/>
    <property type="match status" value="1"/>
</dbReference>
<evidence type="ECO:0000256" key="3">
    <source>
        <dbReference type="ARBA" id="ARBA00023163"/>
    </source>
</evidence>
<evidence type="ECO:0000259" key="4">
    <source>
        <dbReference type="PROSITE" id="PS50932"/>
    </source>
</evidence>
<evidence type="ECO:0000313" key="6">
    <source>
        <dbReference type="Proteomes" id="UP001596306"/>
    </source>
</evidence>
<dbReference type="Pfam" id="PF00356">
    <property type="entry name" value="LacI"/>
    <property type="match status" value="1"/>
</dbReference>
<dbReference type="Gene3D" id="1.10.260.40">
    <property type="entry name" value="lambda repressor-like DNA-binding domains"/>
    <property type="match status" value="1"/>
</dbReference>
<dbReference type="SUPFAM" id="SSF53822">
    <property type="entry name" value="Periplasmic binding protein-like I"/>
    <property type="match status" value="1"/>
</dbReference>
<dbReference type="GO" id="GO:0003677">
    <property type="term" value="F:DNA binding"/>
    <property type="evidence" value="ECO:0007669"/>
    <property type="project" value="UniProtKB-KW"/>
</dbReference>
<dbReference type="CDD" id="cd01392">
    <property type="entry name" value="HTH_LacI"/>
    <property type="match status" value="1"/>
</dbReference>
<keyword evidence="2 5" id="KW-0238">DNA-binding</keyword>
<dbReference type="InterPro" id="IPR046335">
    <property type="entry name" value="LacI/GalR-like_sensor"/>
</dbReference>
<dbReference type="Proteomes" id="UP001596306">
    <property type="component" value="Unassembled WGS sequence"/>
</dbReference>
<dbReference type="Pfam" id="PF13377">
    <property type="entry name" value="Peripla_BP_3"/>
    <property type="match status" value="1"/>
</dbReference>
<dbReference type="EMBL" id="JBHSTP010000002">
    <property type="protein sequence ID" value="MFC6356561.1"/>
    <property type="molecule type" value="Genomic_DNA"/>
</dbReference>
<dbReference type="RefSeq" id="WP_386731148.1">
    <property type="nucleotide sequence ID" value="NZ_JBHSTP010000002.1"/>
</dbReference>
<dbReference type="InterPro" id="IPR028082">
    <property type="entry name" value="Peripla_BP_I"/>
</dbReference>
<dbReference type="Gene3D" id="3.40.50.2300">
    <property type="match status" value="2"/>
</dbReference>
<dbReference type="InterPro" id="IPR000843">
    <property type="entry name" value="HTH_LacI"/>
</dbReference>
<keyword evidence="6" id="KW-1185">Reference proteome</keyword>
<evidence type="ECO:0000313" key="5">
    <source>
        <dbReference type="EMBL" id="MFC6356561.1"/>
    </source>
</evidence>
<feature type="domain" description="HTH lacI-type" evidence="4">
    <location>
        <begin position="4"/>
        <end position="58"/>
    </location>
</feature>
<reference evidence="6" key="1">
    <citation type="journal article" date="2019" name="Int. J. Syst. Evol. Microbiol.">
        <title>The Global Catalogue of Microorganisms (GCM) 10K type strain sequencing project: providing services to taxonomists for standard genome sequencing and annotation.</title>
        <authorList>
            <consortium name="The Broad Institute Genomics Platform"/>
            <consortium name="The Broad Institute Genome Sequencing Center for Infectious Disease"/>
            <person name="Wu L."/>
            <person name="Ma J."/>
        </authorList>
    </citation>
    <scope>NUCLEOTIDE SEQUENCE [LARGE SCALE GENOMIC DNA]</scope>
    <source>
        <strain evidence="6">CCUG 43304</strain>
    </source>
</reference>
<evidence type="ECO:0000256" key="1">
    <source>
        <dbReference type="ARBA" id="ARBA00023015"/>
    </source>
</evidence>
<dbReference type="InterPro" id="IPR010982">
    <property type="entry name" value="Lambda_DNA-bd_dom_sf"/>
</dbReference>
<protein>
    <submittedName>
        <fullName evidence="5">LacI family DNA-binding transcriptional regulator</fullName>
    </submittedName>
</protein>